<dbReference type="InterPro" id="IPR013324">
    <property type="entry name" value="RNA_pol_sigma_r3/r4-like"/>
</dbReference>
<comment type="caution">
    <text evidence="10">The sequence shown here is derived from an EMBL/GenBank/DDBJ whole genome shotgun (WGS) entry which is preliminary data.</text>
</comment>
<comment type="subunit">
    <text evidence="6">Interacts transiently with the RNA polymerase catalytic core.</text>
</comment>
<keyword evidence="4 6" id="KW-0238">DNA-binding</keyword>
<dbReference type="Pfam" id="PF04539">
    <property type="entry name" value="Sigma70_r3"/>
    <property type="match status" value="1"/>
</dbReference>
<reference evidence="10 11" key="1">
    <citation type="submission" date="2018-08" db="EMBL/GenBank/DDBJ databases">
        <title>A genome reference for cultivated species of the human gut microbiota.</title>
        <authorList>
            <person name="Zou Y."/>
            <person name="Xue W."/>
            <person name="Luo G."/>
        </authorList>
    </citation>
    <scope>NUCLEOTIDE SEQUENCE [LARGE SCALE GENOMIC DNA]</scope>
    <source>
        <strain evidence="10 11">OF01-3</strain>
    </source>
</reference>
<dbReference type="NCBIfam" id="TIGR02393">
    <property type="entry name" value="RpoD_Cterm"/>
    <property type="match status" value="1"/>
</dbReference>
<dbReference type="Gene3D" id="1.10.10.10">
    <property type="entry name" value="Winged helix-like DNA-binding domain superfamily/Winged helix DNA-binding domain"/>
    <property type="match status" value="2"/>
</dbReference>
<feature type="domain" description="RNA polymerase sigma-70" evidence="8">
    <location>
        <begin position="397"/>
        <end position="410"/>
    </location>
</feature>
<dbReference type="PANTHER" id="PTHR30603:SF60">
    <property type="entry name" value="RNA POLYMERASE SIGMA FACTOR RPOD"/>
    <property type="match status" value="1"/>
</dbReference>
<dbReference type="Pfam" id="PF00140">
    <property type="entry name" value="Sigma70_r1_2"/>
    <property type="match status" value="1"/>
</dbReference>
<dbReference type="PROSITE" id="PS00715">
    <property type="entry name" value="SIGMA70_1"/>
    <property type="match status" value="1"/>
</dbReference>
<feature type="region of interest" description="Sigma-70 factor domain-2" evidence="6">
    <location>
        <begin position="373"/>
        <end position="443"/>
    </location>
</feature>
<comment type="function">
    <text evidence="6">Sigma factors are initiation factors that promote the attachment of RNA polymerase to specific initiation sites and are then released. This sigma factor is the primary sigma factor during exponential growth.</text>
</comment>
<evidence type="ECO:0000256" key="3">
    <source>
        <dbReference type="ARBA" id="ARBA00023082"/>
    </source>
</evidence>
<proteinExistence type="inferred from homology"/>
<sequence length="605" mass="68797">MSSDSDKLLEDDVLKEIIEEFQSIGESQDGMITYTQIYTFESFKEVEDESKKYVISQILSSGIEIVEKAESVLDEDLEDEDSLDDDLDDEISDDEDIDESELEENIDDDVENISGIKLDDPVKMYLKEIGKVSLLTAKEEIHLARQMEMGDIASKKLEGQSLNKQNKNKLSTDIFFGNLAYALLEANNQVKENGKVDDNIIVSLTGIKSMGNLFEEIMVDEPDVEKIEELKAKVLICNVASKSLSENELTRTEANSLCDLFDSFDHLFNINEEDSVVTHIYEFFTDLLSKASNGEFIKTNDRMTIEDFIEAGNIACELTKGNELTFENIQDLSSYIDNSRIARMILSDNELSNENSITLRKTILKAKRAKQKLAETNLRLVVSIAKKYVGRGMSFLDLIQEGNMGLMKAVDKYDYNRGFKFSTYATWWIRQAITRAIADQARTIRIPVHMVETINKLVRTQRQLVQDLGRDPSNEEIAEQMGIEVIKVQEIRKIAQEPVSLETPIGEEEDSHLGDFIEDETAINPDDAANYTMLREQLNDVLSCLGSREKRVLQLRFGLIDGTPRTLEEVGKEFDVTRERIRQIEAKALRKLKSPNKSESLKDFL</sequence>
<dbReference type="Gene3D" id="1.10.601.10">
    <property type="entry name" value="RNA Polymerase Primary Sigma Factor"/>
    <property type="match status" value="1"/>
</dbReference>
<keyword evidence="3 6" id="KW-0731">Sigma factor</keyword>
<dbReference type="PRINTS" id="PR00046">
    <property type="entry name" value="SIGMA70FCT"/>
</dbReference>
<dbReference type="FunFam" id="1.10.10.10:FF:000002">
    <property type="entry name" value="RNA polymerase sigma factor SigA"/>
    <property type="match status" value="1"/>
</dbReference>
<dbReference type="EMBL" id="QVEU01000009">
    <property type="protein sequence ID" value="RGB74702.1"/>
    <property type="molecule type" value="Genomic_DNA"/>
</dbReference>
<evidence type="ECO:0000259" key="8">
    <source>
        <dbReference type="PROSITE" id="PS00715"/>
    </source>
</evidence>
<comment type="subcellular location">
    <subcellularLocation>
        <location evidence="6">Cytoplasm</location>
    </subcellularLocation>
</comment>
<dbReference type="InterPro" id="IPR000943">
    <property type="entry name" value="RNA_pol_sigma70"/>
</dbReference>
<feature type="region of interest" description="Disordered" evidence="7">
    <location>
        <begin position="74"/>
        <end position="99"/>
    </location>
</feature>
<dbReference type="InterPro" id="IPR028630">
    <property type="entry name" value="Sigma70_RpoD"/>
</dbReference>
<evidence type="ECO:0000256" key="4">
    <source>
        <dbReference type="ARBA" id="ARBA00023125"/>
    </source>
</evidence>
<dbReference type="Pfam" id="PF04542">
    <property type="entry name" value="Sigma70_r2"/>
    <property type="match status" value="1"/>
</dbReference>
<feature type="short sequence motif" description="Interaction with polymerase core subunit RpoC" evidence="6">
    <location>
        <begin position="397"/>
        <end position="400"/>
    </location>
</feature>
<gene>
    <name evidence="10" type="primary">rpoD</name>
    <name evidence="6" type="synonym">sigA</name>
    <name evidence="10" type="ORF">DXA39_08020</name>
</gene>
<dbReference type="InterPro" id="IPR036388">
    <property type="entry name" value="WH-like_DNA-bd_sf"/>
</dbReference>
<dbReference type="InterPro" id="IPR009042">
    <property type="entry name" value="RNA_pol_sigma70_r1_2"/>
</dbReference>
<keyword evidence="2 6" id="KW-0805">Transcription regulation</keyword>
<dbReference type="Pfam" id="PF04545">
    <property type="entry name" value="Sigma70_r4"/>
    <property type="match status" value="1"/>
</dbReference>
<dbReference type="InterPro" id="IPR007624">
    <property type="entry name" value="RNA_pol_sigma70_r3"/>
</dbReference>
<dbReference type="HAMAP" id="MF_00963">
    <property type="entry name" value="Sigma70_RpoD_SigA"/>
    <property type="match status" value="1"/>
</dbReference>
<feature type="region of interest" description="Sigma-70 factor domain-4" evidence="6">
    <location>
        <begin position="541"/>
        <end position="594"/>
    </location>
</feature>
<evidence type="ECO:0000256" key="5">
    <source>
        <dbReference type="ARBA" id="ARBA00023163"/>
    </source>
</evidence>
<keyword evidence="5 6" id="KW-0804">Transcription</keyword>
<dbReference type="SUPFAM" id="SSF88659">
    <property type="entry name" value="Sigma3 and sigma4 domains of RNA polymerase sigma factors"/>
    <property type="match status" value="2"/>
</dbReference>
<dbReference type="InterPro" id="IPR007627">
    <property type="entry name" value="RNA_pol_sigma70_r2"/>
</dbReference>
<dbReference type="OrthoDB" id="9809557at2"/>
<dbReference type="GO" id="GO:0003677">
    <property type="term" value="F:DNA binding"/>
    <property type="evidence" value="ECO:0007669"/>
    <property type="project" value="UniProtKB-UniRule"/>
</dbReference>
<dbReference type="GO" id="GO:0016987">
    <property type="term" value="F:sigma factor activity"/>
    <property type="evidence" value="ECO:0007669"/>
    <property type="project" value="UniProtKB-UniRule"/>
</dbReference>
<dbReference type="GO" id="GO:0005737">
    <property type="term" value="C:cytoplasm"/>
    <property type="evidence" value="ECO:0007669"/>
    <property type="project" value="UniProtKB-SubCell"/>
</dbReference>
<keyword evidence="11" id="KW-1185">Reference proteome</keyword>
<name>A0A3E2TFT3_9FIRM</name>
<evidence type="ECO:0000259" key="9">
    <source>
        <dbReference type="PROSITE" id="PS00716"/>
    </source>
</evidence>
<dbReference type="RefSeq" id="WP_117522198.1">
    <property type="nucleotide sequence ID" value="NZ_JBHWMK010000047.1"/>
</dbReference>
<dbReference type="NCBIfam" id="TIGR02937">
    <property type="entry name" value="sigma70-ECF"/>
    <property type="match status" value="1"/>
</dbReference>
<feature type="domain" description="RNA polymerase sigma-70" evidence="9">
    <location>
        <begin position="566"/>
        <end position="592"/>
    </location>
</feature>
<evidence type="ECO:0000313" key="10">
    <source>
        <dbReference type="EMBL" id="RGB74702.1"/>
    </source>
</evidence>
<evidence type="ECO:0000256" key="1">
    <source>
        <dbReference type="ARBA" id="ARBA00022490"/>
    </source>
</evidence>
<dbReference type="SUPFAM" id="SSF88946">
    <property type="entry name" value="Sigma2 domain of RNA polymerase sigma factors"/>
    <property type="match status" value="1"/>
</dbReference>
<evidence type="ECO:0000256" key="6">
    <source>
        <dbReference type="HAMAP-Rule" id="MF_00963"/>
    </source>
</evidence>
<protein>
    <recommendedName>
        <fullName evidence="6">RNA polymerase sigma factor SigA</fullName>
    </recommendedName>
</protein>
<organism evidence="10 11">
    <name type="scientific">Anaerococcus nagyae</name>
    <dbReference type="NCBI Taxonomy" id="1755241"/>
    <lineage>
        <taxon>Bacteria</taxon>
        <taxon>Bacillati</taxon>
        <taxon>Bacillota</taxon>
        <taxon>Tissierellia</taxon>
        <taxon>Tissierellales</taxon>
        <taxon>Peptoniphilaceae</taxon>
        <taxon>Anaerococcus</taxon>
    </lineage>
</organism>
<dbReference type="GO" id="GO:0006352">
    <property type="term" value="P:DNA-templated transcription initiation"/>
    <property type="evidence" value="ECO:0007669"/>
    <property type="project" value="UniProtKB-UniRule"/>
</dbReference>
<accession>A0A3E2TFT3</accession>
<keyword evidence="1 6" id="KW-0963">Cytoplasm</keyword>
<dbReference type="PROSITE" id="PS00716">
    <property type="entry name" value="SIGMA70_2"/>
    <property type="match status" value="1"/>
</dbReference>
<dbReference type="InterPro" id="IPR007630">
    <property type="entry name" value="RNA_pol_sigma70_r4"/>
</dbReference>
<feature type="DNA-binding region" description="H-T-H motif" evidence="6">
    <location>
        <begin position="567"/>
        <end position="586"/>
    </location>
</feature>
<dbReference type="Proteomes" id="UP000261011">
    <property type="component" value="Unassembled WGS sequence"/>
</dbReference>
<feature type="region of interest" description="Sigma-70 factor domain-3" evidence="6">
    <location>
        <begin position="452"/>
        <end position="528"/>
    </location>
</feature>
<dbReference type="PANTHER" id="PTHR30603">
    <property type="entry name" value="RNA POLYMERASE SIGMA FACTOR RPO"/>
    <property type="match status" value="1"/>
</dbReference>
<evidence type="ECO:0000313" key="11">
    <source>
        <dbReference type="Proteomes" id="UP000261011"/>
    </source>
</evidence>
<dbReference type="InterPro" id="IPR050239">
    <property type="entry name" value="Sigma-70_RNA_pol_init_factors"/>
</dbReference>
<dbReference type="InterPro" id="IPR014284">
    <property type="entry name" value="RNA_pol_sigma-70_dom"/>
</dbReference>
<evidence type="ECO:0000256" key="7">
    <source>
        <dbReference type="SAM" id="MobiDB-lite"/>
    </source>
</evidence>
<evidence type="ECO:0000256" key="2">
    <source>
        <dbReference type="ARBA" id="ARBA00023015"/>
    </source>
</evidence>
<dbReference type="InterPro" id="IPR013325">
    <property type="entry name" value="RNA_pol_sigma_r2"/>
</dbReference>
<dbReference type="CDD" id="cd06171">
    <property type="entry name" value="Sigma70_r4"/>
    <property type="match status" value="1"/>
</dbReference>
<dbReference type="InterPro" id="IPR012760">
    <property type="entry name" value="RNA_pol_sigma_RpoD_C"/>
</dbReference>
<dbReference type="AlphaFoldDB" id="A0A3E2TFT3"/>
<dbReference type="FunFam" id="1.10.601.10:FF:000001">
    <property type="entry name" value="RNA polymerase sigma factor SigA"/>
    <property type="match status" value="1"/>
</dbReference>
<comment type="similarity">
    <text evidence="6">Belongs to the sigma-70 factor family. RpoD/SigA subfamily.</text>
</comment>